<dbReference type="RefSeq" id="WP_179817211.1">
    <property type="nucleotide sequence ID" value="NZ_JACBZD010000002.1"/>
</dbReference>
<feature type="domain" description="Channel forming colicins" evidence="2">
    <location>
        <begin position="462"/>
        <end position="473"/>
    </location>
</feature>
<dbReference type="PANTHER" id="PTHR35399:SF2">
    <property type="entry name" value="DUF839 DOMAIN-CONTAINING PROTEIN"/>
    <property type="match status" value="1"/>
</dbReference>
<evidence type="ECO:0000313" key="4">
    <source>
        <dbReference type="Proteomes" id="UP000567795"/>
    </source>
</evidence>
<dbReference type="Pfam" id="PF05787">
    <property type="entry name" value="PhoX"/>
    <property type="match status" value="1"/>
</dbReference>
<dbReference type="InterPro" id="IPR008557">
    <property type="entry name" value="PhoX"/>
</dbReference>
<dbReference type="AlphaFoldDB" id="A0A853ACW3"/>
<dbReference type="InterPro" id="IPR000293">
    <property type="entry name" value="Channel_colicin_C"/>
</dbReference>
<gene>
    <name evidence="3" type="ORF">FHU37_005420</name>
</gene>
<evidence type="ECO:0000259" key="2">
    <source>
        <dbReference type="PROSITE" id="PS00276"/>
    </source>
</evidence>
<dbReference type="GO" id="GO:0016020">
    <property type="term" value="C:membrane"/>
    <property type="evidence" value="ECO:0007669"/>
    <property type="project" value="InterPro"/>
</dbReference>
<dbReference type="EMBL" id="JACBZD010000002">
    <property type="protein sequence ID" value="NYI08391.1"/>
    <property type="molecule type" value="Genomic_DNA"/>
</dbReference>
<dbReference type="GO" id="GO:0140911">
    <property type="term" value="F:pore-forming activity"/>
    <property type="evidence" value="ECO:0007669"/>
    <property type="project" value="InterPro"/>
</dbReference>
<sequence>MTEQHQPGRRLLPIFSKQSGRSPQTCLYRCGNACFHPAPNTSDNEYFGDVAARALSRRGMLRGGALGAVVAGVGLSGLGLAGAATATASPAPQSRPTGGSGVSGSALTFSAVAPNTMDSVSVPNGYDHSVVIAWGDAVEPGAPEFDVNAQTSAKQRKQFGYNNDMVWFFPLEDRNRALLVCNHEYTNEEMMFPGWAGGAQATREQVLTAMAAHGLSVVEVERVGDTGEWRLRKGDRRKLKYNRRIHGHTVMELTGPAAGDPLLRTAADPSGRRVLGTFNNCAGGQTPWGTVLTAEENFNQYFGASNGVKAELATSYRRYGITTSTRVSERGWERHEERFDLTRHPNEPHRFGWIVEIDPYDPEFTPRKRTALGRFKHEAANTHLAKDGRVVAYLGDDERFDYLYKFVSRDKVAQGNSRRAREHNLSLLDNGTLYVARFTGDSDASEIDGTGKLPSDGAFDGTGEWIPLVVNGESRVEGMTAAEVLIHTRLAGDKVGATKMDRPEDVEASPKTGAVYVALTNNSARQPGQQDEANPRVANRHGHVLEIVEDGNDAAAARFRWSIPLVCGDPEDPNTYFAGYDKTKVSPISCPDNLAFDAAGNLWISTDGNALGYHDGLFAMPLEGEERGHLKQFATVPNGAECCGPTISWDQRTALIAVQHPGEGGTLAAPSSSWPYGEFPRPGVVAIWKKYGENTRVGS</sequence>
<feature type="transmembrane region" description="Helical" evidence="1">
    <location>
        <begin position="63"/>
        <end position="86"/>
    </location>
</feature>
<dbReference type="SUPFAM" id="SSF101898">
    <property type="entry name" value="NHL repeat"/>
    <property type="match status" value="1"/>
</dbReference>
<evidence type="ECO:0000313" key="3">
    <source>
        <dbReference type="EMBL" id="NYI08391.1"/>
    </source>
</evidence>
<dbReference type="InterPro" id="IPR006311">
    <property type="entry name" value="TAT_signal"/>
</dbReference>
<keyword evidence="1" id="KW-1133">Transmembrane helix</keyword>
<dbReference type="Proteomes" id="UP000567795">
    <property type="component" value="Unassembled WGS sequence"/>
</dbReference>
<keyword evidence="1" id="KW-0812">Transmembrane</keyword>
<evidence type="ECO:0000256" key="1">
    <source>
        <dbReference type="SAM" id="Phobius"/>
    </source>
</evidence>
<dbReference type="PROSITE" id="PS00276">
    <property type="entry name" value="CHANNEL_COLICIN"/>
    <property type="match status" value="1"/>
</dbReference>
<organism evidence="3 4">
    <name type="scientific">Allostreptomyces psammosilenae</name>
    <dbReference type="NCBI Taxonomy" id="1892865"/>
    <lineage>
        <taxon>Bacteria</taxon>
        <taxon>Bacillati</taxon>
        <taxon>Actinomycetota</taxon>
        <taxon>Actinomycetes</taxon>
        <taxon>Kitasatosporales</taxon>
        <taxon>Streptomycetaceae</taxon>
        <taxon>Allostreptomyces</taxon>
    </lineage>
</organism>
<dbReference type="GO" id="GO:0050829">
    <property type="term" value="P:defense response to Gram-negative bacterium"/>
    <property type="evidence" value="ECO:0007669"/>
    <property type="project" value="InterPro"/>
</dbReference>
<keyword evidence="4" id="KW-1185">Reference proteome</keyword>
<protein>
    <recommendedName>
        <fullName evidence="2">Channel forming colicins domain-containing protein</fullName>
    </recommendedName>
</protein>
<accession>A0A853ACW3</accession>
<proteinExistence type="predicted"/>
<reference evidence="3 4" key="1">
    <citation type="submission" date="2020-07" db="EMBL/GenBank/DDBJ databases">
        <title>Sequencing the genomes of 1000 actinobacteria strains.</title>
        <authorList>
            <person name="Klenk H.-P."/>
        </authorList>
    </citation>
    <scope>NUCLEOTIDE SEQUENCE [LARGE SCALE GENOMIC DNA]</scope>
    <source>
        <strain evidence="3 4">DSM 42178</strain>
    </source>
</reference>
<keyword evidence="1" id="KW-0472">Membrane</keyword>
<comment type="caution">
    <text evidence="3">The sequence shown here is derived from an EMBL/GenBank/DDBJ whole genome shotgun (WGS) entry which is preliminary data.</text>
</comment>
<dbReference type="GO" id="GO:0031640">
    <property type="term" value="P:killing of cells of another organism"/>
    <property type="evidence" value="ECO:0007669"/>
    <property type="project" value="InterPro"/>
</dbReference>
<dbReference type="PROSITE" id="PS51318">
    <property type="entry name" value="TAT"/>
    <property type="match status" value="1"/>
</dbReference>
<name>A0A853ACW3_9ACTN</name>
<dbReference type="PANTHER" id="PTHR35399">
    <property type="entry name" value="SLR8030 PROTEIN"/>
    <property type="match status" value="1"/>
</dbReference>